<proteinExistence type="predicted"/>
<dbReference type="SUPFAM" id="SSF53448">
    <property type="entry name" value="Nucleotide-diphospho-sugar transferases"/>
    <property type="match status" value="1"/>
</dbReference>
<dbReference type="Proteomes" id="UP000186308">
    <property type="component" value="Unassembled WGS sequence"/>
</dbReference>
<dbReference type="InterPro" id="IPR029044">
    <property type="entry name" value="Nucleotide-diphossugar_trans"/>
</dbReference>
<comment type="caution">
    <text evidence="3">The sequence shown here is derived from an EMBL/GenBank/DDBJ whole genome shotgun (WGS) entry which is preliminary data.</text>
</comment>
<dbReference type="AlphaFoldDB" id="A0A8G2FEM9"/>
<reference evidence="3 4" key="1">
    <citation type="submission" date="2017-01" db="EMBL/GenBank/DDBJ databases">
        <authorList>
            <person name="Varghese N."/>
            <person name="Submissions S."/>
        </authorList>
    </citation>
    <scope>NUCLEOTIDE SEQUENCE [LARGE SCALE GENOMIC DNA]</scope>
    <source>
        <strain evidence="3 4">ATCC 35905</strain>
    </source>
</reference>
<dbReference type="Pfam" id="PF00535">
    <property type="entry name" value="Glycos_transf_2"/>
    <property type="match status" value="1"/>
</dbReference>
<evidence type="ECO:0000313" key="3">
    <source>
        <dbReference type="EMBL" id="SIR35514.1"/>
    </source>
</evidence>
<dbReference type="InterPro" id="IPR050834">
    <property type="entry name" value="Glycosyltransf_2"/>
</dbReference>
<feature type="region of interest" description="Disordered" evidence="1">
    <location>
        <begin position="312"/>
        <end position="334"/>
    </location>
</feature>
<dbReference type="EMBL" id="FTNE01000026">
    <property type="protein sequence ID" value="SIR35514.1"/>
    <property type="molecule type" value="Genomic_DNA"/>
</dbReference>
<evidence type="ECO:0000259" key="2">
    <source>
        <dbReference type="Pfam" id="PF00535"/>
    </source>
</evidence>
<dbReference type="Gene3D" id="3.90.550.10">
    <property type="entry name" value="Spore Coat Polysaccharide Biosynthesis Protein SpsA, Chain A"/>
    <property type="match status" value="1"/>
</dbReference>
<keyword evidence="4" id="KW-1185">Reference proteome</keyword>
<sequence length="334" mass="35809">MPSEPATLLAGTPPPATPYAADVIILSHHRTEATIAAIRSAAAQTGCDHHVIVLDQNSPPETRTALATLVATLPNTALYAIAENRGVPGGRNLATALGHGRAIIALDNDATFATPDVVARAAARLAILPDLGAIGFRILASDGTSLDTSSWGYPKSLLAAAARRFTTTVFVGCGHALSRPCFDSLGGYDASLFFAWEEYEFARRAIAAGWHIEHHGDLAITHAVSPEARVNWQNGRWRYVVRNRLLIAHDWHGTAGMLPRATLYLARGLLAGRLVTTIAAIAEAARLATTRPRHHTNATTRSYILAHETAHRLPRPTPRPEPPTLMPAGLEFEP</sequence>
<dbReference type="RefSeq" id="WP_051657479.1">
    <property type="nucleotide sequence ID" value="NZ_FTNE01000026.1"/>
</dbReference>
<dbReference type="PANTHER" id="PTHR43685:SF2">
    <property type="entry name" value="GLYCOSYLTRANSFERASE 2-LIKE DOMAIN-CONTAINING PROTEIN"/>
    <property type="match status" value="1"/>
</dbReference>
<evidence type="ECO:0000313" key="4">
    <source>
        <dbReference type="Proteomes" id="UP000186308"/>
    </source>
</evidence>
<dbReference type="GO" id="GO:0016740">
    <property type="term" value="F:transferase activity"/>
    <property type="evidence" value="ECO:0007669"/>
    <property type="project" value="UniProtKB-KW"/>
</dbReference>
<feature type="compositionally biased region" description="Pro residues" evidence="1">
    <location>
        <begin position="315"/>
        <end position="325"/>
    </location>
</feature>
<dbReference type="InterPro" id="IPR001173">
    <property type="entry name" value="Glyco_trans_2-like"/>
</dbReference>
<accession>A0A8G2FEM9</accession>
<dbReference type="OrthoDB" id="9801954at2"/>
<feature type="domain" description="Glycosyltransferase 2-like" evidence="2">
    <location>
        <begin position="23"/>
        <end position="183"/>
    </location>
</feature>
<keyword evidence="3" id="KW-0808">Transferase</keyword>
<evidence type="ECO:0000256" key="1">
    <source>
        <dbReference type="SAM" id="MobiDB-lite"/>
    </source>
</evidence>
<organism evidence="3 4">
    <name type="scientific">Acidiphilium rubrum</name>
    <dbReference type="NCBI Taxonomy" id="526"/>
    <lineage>
        <taxon>Bacteria</taxon>
        <taxon>Pseudomonadati</taxon>
        <taxon>Pseudomonadota</taxon>
        <taxon>Alphaproteobacteria</taxon>
        <taxon>Acetobacterales</taxon>
        <taxon>Acidocellaceae</taxon>
        <taxon>Acidiphilium</taxon>
    </lineage>
</organism>
<name>A0A8G2FEM9_ACIRU</name>
<gene>
    <name evidence="3" type="ORF">SAMN05421828_12610</name>
</gene>
<dbReference type="PANTHER" id="PTHR43685">
    <property type="entry name" value="GLYCOSYLTRANSFERASE"/>
    <property type="match status" value="1"/>
</dbReference>
<protein>
    <submittedName>
        <fullName evidence="3">Glycosyltransferase, GT2 family</fullName>
    </submittedName>
</protein>